<protein>
    <recommendedName>
        <fullName evidence="1">HNH nuclease domain-containing protein</fullName>
    </recommendedName>
</protein>
<proteinExistence type="predicted"/>
<comment type="caution">
    <text evidence="3">The sequence shown here is derived from an EMBL/GenBank/DDBJ whole genome shotgun (WGS) entry which is preliminary data.</text>
</comment>
<evidence type="ECO:0000313" key="2">
    <source>
        <dbReference type="EMBL" id="CAF1355074.1"/>
    </source>
</evidence>
<organism evidence="3 4">
    <name type="scientific">Didymodactylos carnosus</name>
    <dbReference type="NCBI Taxonomy" id="1234261"/>
    <lineage>
        <taxon>Eukaryota</taxon>
        <taxon>Metazoa</taxon>
        <taxon>Spiralia</taxon>
        <taxon>Gnathifera</taxon>
        <taxon>Rotifera</taxon>
        <taxon>Eurotatoria</taxon>
        <taxon>Bdelloidea</taxon>
        <taxon>Philodinida</taxon>
        <taxon>Philodinidae</taxon>
        <taxon>Didymodactylos</taxon>
    </lineage>
</organism>
<feature type="non-terminal residue" evidence="3">
    <location>
        <position position="1"/>
    </location>
</feature>
<sequence>CSSCEKQVGLRISKRKELDIWPGNRTQIGQTEFKDQLISKYECGHSNRNTIKCMVLNAYFRRDVVRASHIWKYCTHGAGLTEFGLRYSDLDSYRNGLLMYTSIEQAFDRKELGFLYNPFQGNLVLKILHNGILWF</sequence>
<evidence type="ECO:0000259" key="1">
    <source>
        <dbReference type="Pfam" id="PF13391"/>
    </source>
</evidence>
<dbReference type="AlphaFoldDB" id="A0A8S2RRE3"/>
<feature type="domain" description="HNH nuclease" evidence="1">
    <location>
        <begin position="53"/>
        <end position="114"/>
    </location>
</feature>
<name>A0A8S2RRE3_9BILA</name>
<dbReference type="Pfam" id="PF13391">
    <property type="entry name" value="HNH_2"/>
    <property type="match status" value="1"/>
</dbReference>
<evidence type="ECO:0000313" key="3">
    <source>
        <dbReference type="EMBL" id="CAF4165424.1"/>
    </source>
</evidence>
<evidence type="ECO:0000313" key="4">
    <source>
        <dbReference type="Proteomes" id="UP000682733"/>
    </source>
</evidence>
<dbReference type="Proteomes" id="UP000677228">
    <property type="component" value="Unassembled WGS sequence"/>
</dbReference>
<dbReference type="EMBL" id="CAJNOK010022910">
    <property type="protein sequence ID" value="CAF1355074.1"/>
    <property type="molecule type" value="Genomic_DNA"/>
</dbReference>
<gene>
    <name evidence="2" type="ORF">OVA965_LOCUS30980</name>
    <name evidence="3" type="ORF">TMI583_LOCUS31797</name>
</gene>
<dbReference type="InterPro" id="IPR003615">
    <property type="entry name" value="HNH_nuc"/>
</dbReference>
<reference evidence="3" key="1">
    <citation type="submission" date="2021-02" db="EMBL/GenBank/DDBJ databases">
        <authorList>
            <person name="Nowell W R."/>
        </authorList>
    </citation>
    <scope>NUCLEOTIDE SEQUENCE</scope>
</reference>
<dbReference type="EMBL" id="CAJOBA010044555">
    <property type="protein sequence ID" value="CAF4165424.1"/>
    <property type="molecule type" value="Genomic_DNA"/>
</dbReference>
<dbReference type="Proteomes" id="UP000682733">
    <property type="component" value="Unassembled WGS sequence"/>
</dbReference>
<accession>A0A8S2RRE3</accession>